<evidence type="ECO:0000313" key="3">
    <source>
        <dbReference type="EMBL" id="GAA2459468.1"/>
    </source>
</evidence>
<proteinExistence type="predicted"/>
<feature type="compositionally biased region" description="Basic and acidic residues" evidence="1">
    <location>
        <begin position="78"/>
        <end position="94"/>
    </location>
</feature>
<keyword evidence="2" id="KW-0812">Transmembrane</keyword>
<feature type="compositionally biased region" description="Basic and acidic residues" evidence="1">
    <location>
        <begin position="270"/>
        <end position="288"/>
    </location>
</feature>
<keyword evidence="2" id="KW-1133">Transmembrane helix</keyword>
<protein>
    <recommendedName>
        <fullName evidence="5">DUF4185 domain-containing protein</fullName>
    </recommendedName>
</protein>
<feature type="region of interest" description="Disordered" evidence="1">
    <location>
        <begin position="269"/>
        <end position="288"/>
    </location>
</feature>
<comment type="caution">
    <text evidence="3">The sequence shown here is derived from an EMBL/GenBank/DDBJ whole genome shotgun (WGS) entry which is preliminary data.</text>
</comment>
<reference evidence="3 4" key="1">
    <citation type="journal article" date="2019" name="Int. J. Syst. Evol. Microbiol.">
        <title>The Global Catalogue of Microorganisms (GCM) 10K type strain sequencing project: providing services to taxonomists for standard genome sequencing and annotation.</title>
        <authorList>
            <consortium name="The Broad Institute Genomics Platform"/>
            <consortium name="The Broad Institute Genome Sequencing Center for Infectious Disease"/>
            <person name="Wu L."/>
            <person name="Ma J."/>
        </authorList>
    </citation>
    <scope>NUCLEOTIDE SEQUENCE [LARGE SCALE GENOMIC DNA]</scope>
    <source>
        <strain evidence="3 4">JCM 3325</strain>
    </source>
</reference>
<organism evidence="3 4">
    <name type="scientific">Actinomadura vinacea</name>
    <dbReference type="NCBI Taxonomy" id="115336"/>
    <lineage>
        <taxon>Bacteria</taxon>
        <taxon>Bacillati</taxon>
        <taxon>Actinomycetota</taxon>
        <taxon>Actinomycetes</taxon>
        <taxon>Streptosporangiales</taxon>
        <taxon>Thermomonosporaceae</taxon>
        <taxon>Actinomadura</taxon>
    </lineage>
</organism>
<gene>
    <name evidence="3" type="ORF">GCM10010191_94660</name>
</gene>
<keyword evidence="2" id="KW-0472">Membrane</keyword>
<name>A0ABN3KKF3_9ACTN</name>
<keyword evidence="4" id="KW-1185">Reference proteome</keyword>
<evidence type="ECO:0008006" key="5">
    <source>
        <dbReference type="Google" id="ProtNLM"/>
    </source>
</evidence>
<evidence type="ECO:0000313" key="4">
    <source>
        <dbReference type="Proteomes" id="UP001501231"/>
    </source>
</evidence>
<dbReference type="Proteomes" id="UP001501231">
    <property type="component" value="Unassembled WGS sequence"/>
</dbReference>
<accession>A0ABN3KKF3</accession>
<feature type="region of interest" description="Disordered" evidence="1">
    <location>
        <begin position="75"/>
        <end position="105"/>
    </location>
</feature>
<feature type="compositionally biased region" description="Basic and acidic residues" evidence="1">
    <location>
        <begin position="11"/>
        <end position="24"/>
    </location>
</feature>
<dbReference type="EMBL" id="BAAARW010000050">
    <property type="protein sequence ID" value="GAA2459468.1"/>
    <property type="molecule type" value="Genomic_DNA"/>
</dbReference>
<evidence type="ECO:0000256" key="1">
    <source>
        <dbReference type="SAM" id="MobiDB-lite"/>
    </source>
</evidence>
<feature type="transmembrane region" description="Helical" evidence="2">
    <location>
        <begin position="37"/>
        <end position="57"/>
    </location>
</feature>
<sequence length="509" mass="55807">MLARRHLTKGTRTERTREPTDLGPRRRMYGRTRSRRVLFGSAGVVSVAALTAGTAWACPPEPGNQQTLIGGVAQSQGEGRDLGTHTGHGPRDAGKTSSKASDAVKGVQRVGNAPDAKEATSLVFMDYGKGPGKRTIMYVSGRFGLKGYDISADPRSPKLVGSFDLPGFWQGEDTEADHKRKIIYLSRDPRAFGGNTDTGESGVYVVDVSKPESLKQIAYQVIPAGHTTSCINDCRYLWTGGPAKAKWMPEDWGGRPVWVTDVRNPRKPKVFKDPIDTGRNDGKTDYTHDIQVDSSGIAWASGRGGVRGYHTSGRHYDPLTKRFRTATPWNPVPYAGGGIDEATTNSSFMHNSYRAVGRTRDQGPDPRKWGDGQTLIVTEETFNDGCANDGLLVIASLKGSYGGQGWRSTPDKPFRLRTLGTWSVAGQEGSRPDTDGCSAHYFDVKDGVLAQSFYEQGTRFIDVRDPTNPRQVAYFRPDDARAWASYYHGGYIYVADHNRGIDVLKATFR</sequence>
<evidence type="ECO:0000256" key="2">
    <source>
        <dbReference type="SAM" id="Phobius"/>
    </source>
</evidence>
<feature type="region of interest" description="Disordered" evidence="1">
    <location>
        <begin position="1"/>
        <end position="29"/>
    </location>
</feature>